<reference evidence="1" key="1">
    <citation type="submission" date="2018-02" db="EMBL/GenBank/DDBJ databases">
        <authorList>
            <person name="Cohen D.B."/>
            <person name="Kent A.D."/>
        </authorList>
    </citation>
    <scope>NUCLEOTIDE SEQUENCE</scope>
</reference>
<organism evidence="1">
    <name type="scientific">Fagus sylvatica</name>
    <name type="common">Beechnut</name>
    <dbReference type="NCBI Taxonomy" id="28930"/>
    <lineage>
        <taxon>Eukaryota</taxon>
        <taxon>Viridiplantae</taxon>
        <taxon>Streptophyta</taxon>
        <taxon>Embryophyta</taxon>
        <taxon>Tracheophyta</taxon>
        <taxon>Spermatophyta</taxon>
        <taxon>Magnoliopsida</taxon>
        <taxon>eudicotyledons</taxon>
        <taxon>Gunneridae</taxon>
        <taxon>Pentapetalae</taxon>
        <taxon>rosids</taxon>
        <taxon>fabids</taxon>
        <taxon>Fagales</taxon>
        <taxon>Fagaceae</taxon>
        <taxon>Fagus</taxon>
    </lineage>
</organism>
<name>A0A2N9F580_FAGSY</name>
<protein>
    <submittedName>
        <fullName evidence="1">Uncharacterized protein</fullName>
    </submittedName>
</protein>
<dbReference type="AlphaFoldDB" id="A0A2N9F580"/>
<accession>A0A2N9F580</accession>
<evidence type="ECO:0000313" key="1">
    <source>
        <dbReference type="EMBL" id="SPC82180.1"/>
    </source>
</evidence>
<gene>
    <name evidence="1" type="ORF">FSB_LOCUS10062</name>
</gene>
<sequence>MARLNANLANRARRIIIIASTTPTPTILVVLIRGEATAGVGGSWWSGFATTTTTIEEGTIGKVSTGQREINRGLMLGQAQLVGEKVTIELIKCDFSTALLNCSDESVIVRSKSNQEERNKIKILQGLINSSKSVSQGGEFVVEISHRRVTFLQSRDLVMELHAMGTGLRSEHAFKAELDITGCGAFDNMGKHGFRERGDESTQDHLILGVPGIKFWIGKDGYGARGWDGKREWRGWFGSINEAIKMLASKLRDNLGFPEKIIVTIEFDGDEMLDVGKRCRSNRCGKYGGRRLGGERRRC</sequence>
<dbReference type="EMBL" id="OIVN01000560">
    <property type="protein sequence ID" value="SPC82180.1"/>
    <property type="molecule type" value="Genomic_DNA"/>
</dbReference>
<proteinExistence type="predicted"/>